<dbReference type="Gene3D" id="6.20.330.10">
    <property type="match status" value="1"/>
</dbReference>
<dbReference type="Pfam" id="PF01343">
    <property type="entry name" value="Peptidase_S49"/>
    <property type="match status" value="1"/>
</dbReference>
<evidence type="ECO:0000313" key="7">
    <source>
        <dbReference type="Proteomes" id="UP000076400"/>
    </source>
</evidence>
<dbReference type="PANTHER" id="PTHR42987">
    <property type="entry name" value="PEPTIDASE S49"/>
    <property type="match status" value="1"/>
</dbReference>
<dbReference type="OrthoDB" id="9764363at2"/>
<dbReference type="Proteomes" id="UP000076400">
    <property type="component" value="Unassembled WGS sequence"/>
</dbReference>
<name>A0A154W823_9PROT</name>
<dbReference type="SUPFAM" id="SSF52096">
    <property type="entry name" value="ClpP/crotonase"/>
    <property type="match status" value="1"/>
</dbReference>
<keyword evidence="7" id="KW-1185">Reference proteome</keyword>
<evidence type="ECO:0000256" key="3">
    <source>
        <dbReference type="ARBA" id="ARBA00022801"/>
    </source>
</evidence>
<organism evidence="6 7">
    <name type="scientific">Oceanibaculum pacificum</name>
    <dbReference type="NCBI Taxonomy" id="580166"/>
    <lineage>
        <taxon>Bacteria</taxon>
        <taxon>Pseudomonadati</taxon>
        <taxon>Pseudomonadota</taxon>
        <taxon>Alphaproteobacteria</taxon>
        <taxon>Rhodospirillales</taxon>
        <taxon>Oceanibaculaceae</taxon>
        <taxon>Oceanibaculum</taxon>
    </lineage>
</organism>
<dbReference type="EMBL" id="LPXN01000096">
    <property type="protein sequence ID" value="KZD09689.1"/>
    <property type="molecule type" value="Genomic_DNA"/>
</dbReference>
<reference evidence="6 7" key="1">
    <citation type="submission" date="2015-12" db="EMBL/GenBank/DDBJ databases">
        <title>Genome sequence of Oceanibaculum pacificum MCCC 1A02656.</title>
        <authorList>
            <person name="Lu L."/>
            <person name="Lai Q."/>
            <person name="Shao Z."/>
            <person name="Qian P."/>
        </authorList>
    </citation>
    <scope>NUCLEOTIDE SEQUENCE [LARGE SCALE GENOMIC DNA]</scope>
    <source>
        <strain evidence="6 7">MCCC 1A02656</strain>
    </source>
</reference>
<dbReference type="CDD" id="cd07023">
    <property type="entry name" value="S49_Sppa_N_C"/>
    <property type="match status" value="1"/>
</dbReference>
<dbReference type="InterPro" id="IPR002142">
    <property type="entry name" value="Peptidase_S49"/>
</dbReference>
<dbReference type="AlphaFoldDB" id="A0A154W823"/>
<dbReference type="InterPro" id="IPR047272">
    <property type="entry name" value="S49_SppA_C"/>
</dbReference>
<dbReference type="Gene3D" id="3.90.226.10">
    <property type="entry name" value="2-enoyl-CoA Hydratase, Chain A, domain 1"/>
    <property type="match status" value="1"/>
</dbReference>
<dbReference type="PANTHER" id="PTHR42987:SF8">
    <property type="entry name" value="PROTEINASE"/>
    <property type="match status" value="1"/>
</dbReference>
<gene>
    <name evidence="6" type="ORF">AUP43_07005</name>
</gene>
<dbReference type="GO" id="GO:0008236">
    <property type="term" value="F:serine-type peptidase activity"/>
    <property type="evidence" value="ECO:0007669"/>
    <property type="project" value="UniProtKB-KW"/>
</dbReference>
<evidence type="ECO:0000256" key="4">
    <source>
        <dbReference type="ARBA" id="ARBA00022825"/>
    </source>
</evidence>
<comment type="caution">
    <text evidence="6">The sequence shown here is derived from an EMBL/GenBank/DDBJ whole genome shotgun (WGS) entry which is preliminary data.</text>
</comment>
<keyword evidence="2" id="KW-0645">Protease</keyword>
<sequence>MPKTTFLSRLISPFTRRRDPIVPVVRLSGVIGQVGPLRAGLTLHGIAPLLERAFSIRKARAVAIVLNSPGGSPVQSSLIYRRIRDLADEHKRTVLIFVEDVAASGGYWLACAGDEVFVDRSSIVGSIGVVSAGFGFVDLIGKMGVERRVYATGENKAMMDPFQPENPEHVARLRQIQAEMLDTFTTLVRDRREGKLTAPEEVLFDGGFWTGVKAVELGLADSVGELRSVLRARFGDKVRMPMISQRRPLLPFLGPRSAGGLIDGAVERLPDAVLAAAEERALWARYGL</sequence>
<evidence type="ECO:0000256" key="2">
    <source>
        <dbReference type="ARBA" id="ARBA00022670"/>
    </source>
</evidence>
<protein>
    <submittedName>
        <fullName evidence="6">Peptidase S49</fullName>
    </submittedName>
</protein>
<keyword evidence="3" id="KW-0378">Hydrolase</keyword>
<accession>A0A154W823</accession>
<proteinExistence type="inferred from homology"/>
<evidence type="ECO:0000313" key="6">
    <source>
        <dbReference type="EMBL" id="KZD09689.1"/>
    </source>
</evidence>
<dbReference type="InterPro" id="IPR029045">
    <property type="entry name" value="ClpP/crotonase-like_dom_sf"/>
</dbReference>
<comment type="similarity">
    <text evidence="1">Belongs to the peptidase S49 family.</text>
</comment>
<dbReference type="STRING" id="580166.AUP43_07005"/>
<keyword evidence="4" id="KW-0720">Serine protease</keyword>
<feature type="domain" description="Peptidase S49" evidence="5">
    <location>
        <begin position="90"/>
        <end position="230"/>
    </location>
</feature>
<dbReference type="RefSeq" id="WP_067554689.1">
    <property type="nucleotide sequence ID" value="NZ_LPXN01000096.1"/>
</dbReference>
<evidence type="ECO:0000256" key="1">
    <source>
        <dbReference type="ARBA" id="ARBA00008683"/>
    </source>
</evidence>
<evidence type="ECO:0000259" key="5">
    <source>
        <dbReference type="Pfam" id="PF01343"/>
    </source>
</evidence>
<dbReference type="GO" id="GO:0006508">
    <property type="term" value="P:proteolysis"/>
    <property type="evidence" value="ECO:0007669"/>
    <property type="project" value="UniProtKB-KW"/>
</dbReference>